<dbReference type="PANTHER" id="PTHR11640">
    <property type="entry name" value="NEPHRIN"/>
    <property type="match status" value="1"/>
</dbReference>
<evidence type="ECO:0000313" key="8">
    <source>
        <dbReference type="EMBL" id="KAK3590650.1"/>
    </source>
</evidence>
<dbReference type="GO" id="GO:0005911">
    <property type="term" value="C:cell-cell junction"/>
    <property type="evidence" value="ECO:0007669"/>
    <property type="project" value="TreeGrafter"/>
</dbReference>
<name>A0AAE0SFZ7_9BIVA</name>
<organism evidence="8 9">
    <name type="scientific">Potamilus streckersoni</name>
    <dbReference type="NCBI Taxonomy" id="2493646"/>
    <lineage>
        <taxon>Eukaryota</taxon>
        <taxon>Metazoa</taxon>
        <taxon>Spiralia</taxon>
        <taxon>Lophotrochozoa</taxon>
        <taxon>Mollusca</taxon>
        <taxon>Bivalvia</taxon>
        <taxon>Autobranchia</taxon>
        <taxon>Heteroconchia</taxon>
        <taxon>Palaeoheterodonta</taxon>
        <taxon>Unionida</taxon>
        <taxon>Unionoidea</taxon>
        <taxon>Unionidae</taxon>
        <taxon>Ambleminae</taxon>
        <taxon>Lampsilini</taxon>
        <taxon>Potamilus</taxon>
    </lineage>
</organism>
<evidence type="ECO:0000256" key="4">
    <source>
        <dbReference type="ARBA" id="ARBA00023180"/>
    </source>
</evidence>
<keyword evidence="6" id="KW-0732">Signal</keyword>
<evidence type="ECO:0000256" key="3">
    <source>
        <dbReference type="ARBA" id="ARBA00023157"/>
    </source>
</evidence>
<feature type="domain" description="Ig-like" evidence="7">
    <location>
        <begin position="363"/>
        <end position="445"/>
    </location>
</feature>
<dbReference type="Pfam" id="PF08205">
    <property type="entry name" value="C2-set_2"/>
    <property type="match status" value="1"/>
</dbReference>
<dbReference type="PROSITE" id="PS50835">
    <property type="entry name" value="IG_LIKE"/>
    <property type="match status" value="4"/>
</dbReference>
<feature type="domain" description="Ig-like" evidence="7">
    <location>
        <begin position="131"/>
        <end position="240"/>
    </location>
</feature>
<dbReference type="InterPro" id="IPR003598">
    <property type="entry name" value="Ig_sub2"/>
</dbReference>
<reference evidence="8" key="2">
    <citation type="journal article" date="2021" name="Genome Biol. Evol.">
        <title>Developing a high-quality reference genome for a parasitic bivalve with doubly uniparental inheritance (Bivalvia: Unionida).</title>
        <authorList>
            <person name="Smith C.H."/>
        </authorList>
    </citation>
    <scope>NUCLEOTIDE SEQUENCE</scope>
    <source>
        <strain evidence="8">CHS0354</strain>
        <tissue evidence="8">Mantle</tissue>
    </source>
</reference>
<evidence type="ECO:0000313" key="9">
    <source>
        <dbReference type="Proteomes" id="UP001195483"/>
    </source>
</evidence>
<evidence type="ECO:0000256" key="1">
    <source>
        <dbReference type="ARBA" id="ARBA00004479"/>
    </source>
</evidence>
<dbReference type="SMART" id="SM00408">
    <property type="entry name" value="IGc2"/>
    <property type="match status" value="2"/>
</dbReference>
<dbReference type="Gene3D" id="2.60.40.10">
    <property type="entry name" value="Immunoglobulins"/>
    <property type="match status" value="3"/>
</dbReference>
<evidence type="ECO:0000256" key="5">
    <source>
        <dbReference type="ARBA" id="ARBA00023319"/>
    </source>
</evidence>
<feature type="domain" description="Ig-like" evidence="7">
    <location>
        <begin position="543"/>
        <end position="639"/>
    </location>
</feature>
<sequence>MNQGFSQFIVFVVSSAFAQEVLKLRLESDKSIPIVGENLILSCLTHDIFKDGVIYWHIPNVVEHFKCYSVNGGVCERNTSSYSFTANSSGAYAYIAGLDRARDRGTWKCMQIDAKYNNANATMGIVIYTSPIAVNLVQPIPIDGDLGMESITLMCQTLHCAFPAPNIIWYYMTDGAIAPFIGFSDKKVTRECPRQEAVYTSTLHLPRGTNFSGNIPLTAKFLCGVTHPSLGEETKYSNVSNDVIFAVHVSNVNILDSENGTNVFYEGFPQTLKCVSSRSRPVPIIRWFLRTNNAFNSMTCITNNITERNTSDINGLHVTESEITLIPKRDQIYKIFCVGNIYGQQAVESKLVEIDVLYQADQPYVSELGRKFPWLENQTGILSCNTSNNGNPPSQVIWFSHRDMNGTHLIITKLTSNDNGKLAFCQLVNKYTVDKNTTVKSPPVTLVIECMVLIITDSPVIEMNITSPLTLNETQSISVLCTATGNPSPDPPTWTRQSSSTLRFENVNRNDSGTYTCSVRAKSETNGDLTNQKEIHIHVQYAPDINLTITGSDHMNMTSNLTCEANGFPTNYKFHPWKHMFGNVTIRSNLQSNTEGLINSTKNILTLKRLSLQDMGTYTCSADNGIRGANGDVIQTSAAVLNVKGKPEIVNRKHDTFAGAIGSSVNIYIAFYSDPVITDFKFQRDGSNIENTSRTNMYLSTNVVELLFHNTNVKLAVLMANLLIQNLTADDFDGYNLVLENALGKTDFKLQLYPSGT</sequence>
<dbReference type="CDD" id="cd00096">
    <property type="entry name" value="Ig"/>
    <property type="match status" value="1"/>
</dbReference>
<gene>
    <name evidence="8" type="ORF">CHS0354_013684</name>
</gene>
<keyword evidence="2" id="KW-0472">Membrane</keyword>
<feature type="chain" id="PRO_5042066573" description="Ig-like domain-containing protein" evidence="6">
    <location>
        <begin position="19"/>
        <end position="757"/>
    </location>
</feature>
<reference evidence="8" key="1">
    <citation type="journal article" date="2021" name="Genome Biol. Evol.">
        <title>A High-Quality Reference Genome for a Parasitic Bivalve with Doubly Uniparental Inheritance (Bivalvia: Unionida).</title>
        <authorList>
            <person name="Smith C.H."/>
        </authorList>
    </citation>
    <scope>NUCLEOTIDE SEQUENCE</scope>
    <source>
        <strain evidence="8">CHS0354</strain>
    </source>
</reference>
<evidence type="ECO:0000256" key="6">
    <source>
        <dbReference type="SAM" id="SignalP"/>
    </source>
</evidence>
<dbReference type="SMART" id="SM00409">
    <property type="entry name" value="IG"/>
    <property type="match status" value="3"/>
</dbReference>
<evidence type="ECO:0000256" key="2">
    <source>
        <dbReference type="ARBA" id="ARBA00023136"/>
    </source>
</evidence>
<dbReference type="GO" id="GO:0050839">
    <property type="term" value="F:cell adhesion molecule binding"/>
    <property type="evidence" value="ECO:0007669"/>
    <property type="project" value="TreeGrafter"/>
</dbReference>
<accession>A0AAE0SFZ7</accession>
<reference evidence="8" key="3">
    <citation type="submission" date="2023-05" db="EMBL/GenBank/DDBJ databases">
        <authorList>
            <person name="Smith C.H."/>
        </authorList>
    </citation>
    <scope>NUCLEOTIDE SEQUENCE</scope>
    <source>
        <strain evidence="8">CHS0354</strain>
        <tissue evidence="8">Mantle</tissue>
    </source>
</reference>
<dbReference type="PANTHER" id="PTHR11640:SF164">
    <property type="entry name" value="MAM DOMAIN-CONTAINING GLYCOSYLPHOSPHATIDYLINOSITOL ANCHOR PROTEIN 1"/>
    <property type="match status" value="1"/>
</dbReference>
<comment type="caution">
    <text evidence="8">The sequence shown here is derived from an EMBL/GenBank/DDBJ whole genome shotgun (WGS) entry which is preliminary data.</text>
</comment>
<dbReference type="SUPFAM" id="SSF48726">
    <property type="entry name" value="Immunoglobulin"/>
    <property type="match status" value="2"/>
</dbReference>
<dbReference type="GO" id="GO:0005886">
    <property type="term" value="C:plasma membrane"/>
    <property type="evidence" value="ECO:0007669"/>
    <property type="project" value="TreeGrafter"/>
</dbReference>
<dbReference type="InterPro" id="IPR013783">
    <property type="entry name" value="Ig-like_fold"/>
</dbReference>
<dbReference type="InterPro" id="IPR013162">
    <property type="entry name" value="CD80_C2-set"/>
</dbReference>
<keyword evidence="5" id="KW-0393">Immunoglobulin domain</keyword>
<dbReference type="AlphaFoldDB" id="A0AAE0SFZ7"/>
<keyword evidence="4" id="KW-0325">Glycoprotein</keyword>
<evidence type="ECO:0000259" key="7">
    <source>
        <dbReference type="PROSITE" id="PS50835"/>
    </source>
</evidence>
<feature type="domain" description="Ig-like" evidence="7">
    <location>
        <begin position="459"/>
        <end position="536"/>
    </location>
</feature>
<dbReference type="InterPro" id="IPR036179">
    <property type="entry name" value="Ig-like_dom_sf"/>
</dbReference>
<dbReference type="EMBL" id="JAEAOA010000833">
    <property type="protein sequence ID" value="KAK3590650.1"/>
    <property type="molecule type" value="Genomic_DNA"/>
</dbReference>
<dbReference type="InterPro" id="IPR007110">
    <property type="entry name" value="Ig-like_dom"/>
</dbReference>
<keyword evidence="3" id="KW-1015">Disulfide bond</keyword>
<dbReference type="Proteomes" id="UP001195483">
    <property type="component" value="Unassembled WGS sequence"/>
</dbReference>
<dbReference type="Pfam" id="PF13927">
    <property type="entry name" value="Ig_3"/>
    <property type="match status" value="1"/>
</dbReference>
<proteinExistence type="predicted"/>
<dbReference type="InterPro" id="IPR003599">
    <property type="entry name" value="Ig_sub"/>
</dbReference>
<keyword evidence="9" id="KW-1185">Reference proteome</keyword>
<comment type="subcellular location">
    <subcellularLocation>
        <location evidence="1">Membrane</location>
        <topology evidence="1">Single-pass type I membrane protein</topology>
    </subcellularLocation>
</comment>
<feature type="signal peptide" evidence="6">
    <location>
        <begin position="1"/>
        <end position="18"/>
    </location>
</feature>
<dbReference type="GO" id="GO:0098609">
    <property type="term" value="P:cell-cell adhesion"/>
    <property type="evidence" value="ECO:0007669"/>
    <property type="project" value="TreeGrafter"/>
</dbReference>
<protein>
    <recommendedName>
        <fullName evidence="7">Ig-like domain-containing protein</fullName>
    </recommendedName>
</protein>
<dbReference type="InterPro" id="IPR051275">
    <property type="entry name" value="Cell_adhesion_signaling"/>
</dbReference>